<dbReference type="PANTHER" id="PTHR43847:SF1">
    <property type="entry name" value="BLL3993 PROTEIN"/>
    <property type="match status" value="1"/>
</dbReference>
<evidence type="ECO:0000256" key="3">
    <source>
        <dbReference type="ARBA" id="ARBA00022989"/>
    </source>
</evidence>
<reference evidence="6 7" key="1">
    <citation type="journal article" date="2018" name="Antonie Van Leeuwenhoek">
        <title>Larkinella terrae sp. nov., isolated from soil on Jeju Island, South Korea.</title>
        <authorList>
            <person name="Ten L.N."/>
            <person name="Jeon J."/>
            <person name="Park S.J."/>
            <person name="Park S."/>
            <person name="Lee S.Y."/>
            <person name="Kim M.K."/>
            <person name="Jung H.Y."/>
        </authorList>
    </citation>
    <scope>NUCLEOTIDE SEQUENCE [LARGE SCALE GENOMIC DNA]</scope>
    <source>
        <strain evidence="6 7">KCTC 52001</strain>
    </source>
</reference>
<proteinExistence type="predicted"/>
<dbReference type="EMBL" id="WJXZ01000014">
    <property type="protein sequence ID" value="MRS65099.1"/>
    <property type="molecule type" value="Genomic_DNA"/>
</dbReference>
<accession>A0A7K0ETJ8</accession>
<feature type="transmembrane region" description="Helical" evidence="5">
    <location>
        <begin position="37"/>
        <end position="57"/>
    </location>
</feature>
<keyword evidence="2 5" id="KW-0812">Transmembrane</keyword>
<comment type="subcellular location">
    <subcellularLocation>
        <location evidence="1">Endomembrane system</location>
        <topology evidence="1">Multi-pass membrane protein</topology>
    </subcellularLocation>
</comment>
<protein>
    <recommendedName>
        <fullName evidence="8">Isoprenylcysteine carboxylmethyltransferase family protein</fullName>
    </recommendedName>
</protein>
<organism evidence="6 7">
    <name type="scientific">Larkinella terrae</name>
    <dbReference type="NCBI Taxonomy" id="2025311"/>
    <lineage>
        <taxon>Bacteria</taxon>
        <taxon>Pseudomonadati</taxon>
        <taxon>Bacteroidota</taxon>
        <taxon>Cytophagia</taxon>
        <taxon>Cytophagales</taxon>
        <taxon>Spirosomataceae</taxon>
        <taxon>Larkinella</taxon>
    </lineage>
</organism>
<dbReference type="GO" id="GO:0012505">
    <property type="term" value="C:endomembrane system"/>
    <property type="evidence" value="ECO:0007669"/>
    <property type="project" value="UniProtKB-SubCell"/>
</dbReference>
<dbReference type="AlphaFoldDB" id="A0A7K0ETJ8"/>
<dbReference type="OrthoDB" id="9809773at2"/>
<keyword evidence="4 5" id="KW-0472">Membrane</keyword>
<evidence type="ECO:0000313" key="7">
    <source>
        <dbReference type="Proteomes" id="UP000441754"/>
    </source>
</evidence>
<evidence type="ECO:0000256" key="4">
    <source>
        <dbReference type="ARBA" id="ARBA00023136"/>
    </source>
</evidence>
<name>A0A7K0ETJ8_9BACT</name>
<comment type="caution">
    <text evidence="6">The sequence shown here is derived from an EMBL/GenBank/DDBJ whole genome shotgun (WGS) entry which is preliminary data.</text>
</comment>
<dbReference type="Pfam" id="PF04191">
    <property type="entry name" value="PEMT"/>
    <property type="match status" value="1"/>
</dbReference>
<dbReference type="RefSeq" id="WP_154178381.1">
    <property type="nucleotide sequence ID" value="NZ_WJXZ01000014.1"/>
</dbReference>
<feature type="transmembrane region" description="Helical" evidence="5">
    <location>
        <begin position="123"/>
        <end position="155"/>
    </location>
</feature>
<keyword evidence="3 5" id="KW-1133">Transmembrane helix</keyword>
<gene>
    <name evidence="6" type="ORF">GJJ30_27625</name>
</gene>
<keyword evidence="7" id="KW-1185">Reference proteome</keyword>
<evidence type="ECO:0000256" key="5">
    <source>
        <dbReference type="SAM" id="Phobius"/>
    </source>
</evidence>
<dbReference type="InterPro" id="IPR007318">
    <property type="entry name" value="Phopholipid_MeTrfase"/>
</dbReference>
<evidence type="ECO:0000256" key="2">
    <source>
        <dbReference type="ARBA" id="ARBA00022692"/>
    </source>
</evidence>
<evidence type="ECO:0008006" key="8">
    <source>
        <dbReference type="Google" id="ProtNLM"/>
    </source>
</evidence>
<dbReference type="PANTHER" id="PTHR43847">
    <property type="entry name" value="BLL3993 PROTEIN"/>
    <property type="match status" value="1"/>
</dbReference>
<dbReference type="Proteomes" id="UP000441754">
    <property type="component" value="Unassembled WGS sequence"/>
</dbReference>
<evidence type="ECO:0000256" key="1">
    <source>
        <dbReference type="ARBA" id="ARBA00004127"/>
    </source>
</evidence>
<feature type="transmembrane region" description="Helical" evidence="5">
    <location>
        <begin position="69"/>
        <end position="90"/>
    </location>
</feature>
<evidence type="ECO:0000313" key="6">
    <source>
        <dbReference type="EMBL" id="MRS65099.1"/>
    </source>
</evidence>
<sequence length="187" mass="21901">MYNLFISLCWFIFFSIWFIFSRTAKKTLDDTNPDDRALTRLIMAIAVILFLTVHFTYRPLADYPVFPPTPVFQSIGCVLCAAGVAFAIWARMHLGRNWGMPMSVKEKPDLITTGPYRRIRHPIYTGILLAMFGCLLTAGFMWLIWLLLYSGYFLYCARKEENRMLALFPDEYGEYLKRTWMFLPFVV</sequence>
<dbReference type="InterPro" id="IPR052527">
    <property type="entry name" value="Metal_cation-efflux_comp"/>
</dbReference>
<dbReference type="Gene3D" id="1.20.120.1630">
    <property type="match status" value="1"/>
</dbReference>